<feature type="transmembrane region" description="Helical" evidence="12">
    <location>
        <begin position="931"/>
        <end position="951"/>
    </location>
</feature>
<evidence type="ECO:0000256" key="6">
    <source>
        <dbReference type="ARBA" id="ARBA00022741"/>
    </source>
</evidence>
<feature type="transmembrane region" description="Helical" evidence="12">
    <location>
        <begin position="318"/>
        <end position="337"/>
    </location>
</feature>
<feature type="transmembrane region" description="Helical" evidence="12">
    <location>
        <begin position="963"/>
        <end position="987"/>
    </location>
</feature>
<dbReference type="GO" id="GO:0005524">
    <property type="term" value="F:ATP binding"/>
    <property type="evidence" value="ECO:0007669"/>
    <property type="project" value="UniProtKB-KW"/>
</dbReference>
<dbReference type="GO" id="GO:0090374">
    <property type="term" value="P:oligopeptide export from mitochondrion"/>
    <property type="evidence" value="ECO:0007669"/>
    <property type="project" value="TreeGrafter"/>
</dbReference>
<reference evidence="16" key="2">
    <citation type="journal article" date="2013" name="PLoS Genet.">
        <title>Comparative genome structure, secondary metabolite, and effector coding capacity across Cochliobolus pathogens.</title>
        <authorList>
            <person name="Condon B.J."/>
            <person name="Leng Y."/>
            <person name="Wu D."/>
            <person name="Bushley K.E."/>
            <person name="Ohm R.A."/>
            <person name="Otillar R."/>
            <person name="Martin J."/>
            <person name="Schackwitz W."/>
            <person name="Grimwood J."/>
            <person name="MohdZainudin N."/>
            <person name="Xue C."/>
            <person name="Wang R."/>
            <person name="Manning V.A."/>
            <person name="Dhillon B."/>
            <person name="Tu Z.J."/>
            <person name="Steffenson B.J."/>
            <person name="Salamov A."/>
            <person name="Sun H."/>
            <person name="Lowry S."/>
            <person name="LaButti K."/>
            <person name="Han J."/>
            <person name="Copeland A."/>
            <person name="Lindquist E."/>
            <person name="Barry K."/>
            <person name="Schmutz J."/>
            <person name="Baker S.E."/>
            <person name="Ciuffetti L.M."/>
            <person name="Grigoriev I.V."/>
            <person name="Zhong S."/>
            <person name="Turgeon B.G."/>
        </authorList>
    </citation>
    <scope>NUCLEOTIDE SEQUENCE [LARGE SCALE GENOMIC DNA]</scope>
    <source>
        <strain evidence="16">C5 / ATCC 48332 / race O</strain>
    </source>
</reference>
<evidence type="ECO:0000256" key="5">
    <source>
        <dbReference type="ARBA" id="ARBA00022737"/>
    </source>
</evidence>
<keyword evidence="8" id="KW-1278">Translocase</keyword>
<reference evidence="15 16" key="1">
    <citation type="journal article" date="2012" name="PLoS Pathog.">
        <title>Diverse lifestyles and strategies of plant pathogenesis encoded in the genomes of eighteen Dothideomycetes fungi.</title>
        <authorList>
            <person name="Ohm R.A."/>
            <person name="Feau N."/>
            <person name="Henrissat B."/>
            <person name="Schoch C.L."/>
            <person name="Horwitz B.A."/>
            <person name="Barry K.W."/>
            <person name="Condon B.J."/>
            <person name="Copeland A.C."/>
            <person name="Dhillon B."/>
            <person name="Glaser F."/>
            <person name="Hesse C.N."/>
            <person name="Kosti I."/>
            <person name="LaButti K."/>
            <person name="Lindquist E.A."/>
            <person name="Lucas S."/>
            <person name="Salamov A.A."/>
            <person name="Bradshaw R.E."/>
            <person name="Ciuffetti L."/>
            <person name="Hamelin R.C."/>
            <person name="Kema G.H.J."/>
            <person name="Lawrence C."/>
            <person name="Scott J.A."/>
            <person name="Spatafora J.W."/>
            <person name="Turgeon B.G."/>
            <person name="de Wit P.J.G.M."/>
            <person name="Zhong S."/>
            <person name="Goodwin S.B."/>
            <person name="Grigoriev I.V."/>
        </authorList>
    </citation>
    <scope>NUCLEOTIDE SEQUENCE [LARGE SCALE GENOMIC DNA]</scope>
    <source>
        <strain evidence="16">C5 / ATCC 48332 / race O</strain>
    </source>
</reference>
<dbReference type="eggNOG" id="KOG0055">
    <property type="taxonomic scope" value="Eukaryota"/>
</dbReference>
<dbReference type="Pfam" id="PF00005">
    <property type="entry name" value="ABC_tran"/>
    <property type="match status" value="2"/>
</dbReference>
<feature type="transmembrane region" description="Helical" evidence="12">
    <location>
        <begin position="285"/>
        <end position="306"/>
    </location>
</feature>
<dbReference type="AlphaFoldDB" id="M2USE5"/>
<keyword evidence="11" id="KW-0325">Glycoprotein</keyword>
<dbReference type="Proteomes" id="UP000016936">
    <property type="component" value="Unassembled WGS sequence"/>
</dbReference>
<dbReference type="OMA" id="VNGWIQM"/>
<evidence type="ECO:0000313" key="16">
    <source>
        <dbReference type="Proteomes" id="UP000016936"/>
    </source>
</evidence>
<evidence type="ECO:0000256" key="2">
    <source>
        <dbReference type="ARBA" id="ARBA00007577"/>
    </source>
</evidence>
<feature type="transmembrane region" description="Helical" evidence="12">
    <location>
        <begin position="56"/>
        <end position="79"/>
    </location>
</feature>
<dbReference type="GO" id="GO:0016887">
    <property type="term" value="F:ATP hydrolysis activity"/>
    <property type="evidence" value="ECO:0007669"/>
    <property type="project" value="InterPro"/>
</dbReference>
<dbReference type="STRING" id="701091.M2USE5"/>
<dbReference type="CDD" id="cd18578">
    <property type="entry name" value="ABC_6TM_Pgp_ABCB1_D2_like"/>
    <property type="match status" value="1"/>
</dbReference>
<dbReference type="SUPFAM" id="SSF52540">
    <property type="entry name" value="P-loop containing nucleoside triphosphate hydrolases"/>
    <property type="match status" value="2"/>
</dbReference>
<dbReference type="SUPFAM" id="SSF90123">
    <property type="entry name" value="ABC transporter transmembrane region"/>
    <property type="match status" value="2"/>
</dbReference>
<evidence type="ECO:0000256" key="11">
    <source>
        <dbReference type="ARBA" id="ARBA00023180"/>
    </source>
</evidence>
<evidence type="ECO:0000256" key="9">
    <source>
        <dbReference type="ARBA" id="ARBA00022989"/>
    </source>
</evidence>
<keyword evidence="16" id="KW-1185">Reference proteome</keyword>
<protein>
    <recommendedName>
        <fullName evidence="17">Leptomycin B resistance protein pmd1</fullName>
    </recommendedName>
</protein>
<sequence length="1270" mass="137474">MDAANTPLQEKPSLEGPSLMLGKEEKAVLQGQMASPASWHNPARFLLSCTSSLDGIIITLSAIAAIIGGAANPFALLLLGNMGQSFRGFFIGDTTLNDFTREVNQLSLFYVYLSIIEFGTIYAATVGFTLAGERIGQRIREKYLAAILRQNIAYFDGLGVGEVNARLTTDISLIQDAITGKASATISAIAIFISALIISFIKSWILTLVVFPAQILIVGTMSVGAKFMIKYTVQSTEAYAPGMSIAEEAISSVRAVTAYGMQQTLVRQYEAHVAKARKAGSKSGIALACMIAVMNGIIFWSYGLAFWQGSRFLVQGRVSLSAILTILFVNITGAFALGNISPHTQAFVNGITATDKISQACCRQSPIDSSATTGTNPTTFTGAIEFRNVSHVYPSRQESLVLNNFSHFFPPGKMTAIVGSSGCGKSTIVGLLERFYQPVSGSIYLDDVEISTIDVSCLRQQIGLVSQDPTLFSTTIFDNIRFGLLESVYESLDPRMVKKMVEDAARVANAYEFIMALPDGFLTNVGDSGSLLSGGQKQRIAIARAIIGNPKILILDEATSALDAVAERHVQQALQAASQGRTTIAIAHRLSTIHSADNIIVMRKGRIVEQGAHVELMGLKSIYYDMVNHQGAHETKDKEVLDEASIQSALEEATVSEILPLNFDDKPTPATVTPLQDLKEPSSMWSLAMFVHSLNRKDSHFVIFGLVFSLVAGASHPVQSIFLAKIISALSLKSSEYSMLRELVDFWSWMYFMIGFTTVFGWLGQGVCFAIYSQRLTHNARVKGLETILYHEIGTFLRGDHSTAALTSVLSSSAASLQGLSGAVLGTLLVVLTTLIAGLGLATAIGWKLALVCASTTPIQLGCGILRLKCVALLEGHSRRAYEASATYACEYSSNIRTVAALNLETKIQRDYHRILEEKRKKSLVSVSQSSLLYAASHSLNFLCASLAFWYGSRLVATENYTLFQFFVCYTAVIAGSYSAGAIFSFAPDVGKARDSAERMQALFRQPVHIDARASDGSTSSTAEGSIELRNVSFRYPNRPDRMVLADVNITVQPGEYVALVGGSGSGKSTIISLIERFFDPEKGQVIFGSNNIKDQNLKNYRSQLALVSQSPTLFDGTIRDNIVFGIENGSPGEEAVIQACKDANIYGFILSLPDGFNTTVGARGVMLSGGQKQRITIARALLRNPKVLLLDEATSALDSESERVVQEALDAAACGRTTIAVAHRISTVKHADCIYVLENGRIVEQGTHRALMEENGRYSELVKLQNFSD</sequence>
<dbReference type="HOGENOM" id="CLU_000604_17_2_1"/>
<feature type="transmembrane region" description="Helical" evidence="12">
    <location>
        <begin position="182"/>
        <end position="201"/>
    </location>
</feature>
<dbReference type="FunFam" id="3.40.50.300:FF:000916">
    <property type="entry name" value="ABC transporter B family member 9"/>
    <property type="match status" value="1"/>
</dbReference>
<dbReference type="CDD" id="cd03249">
    <property type="entry name" value="ABC_MTABC3_MDL1_MDL2"/>
    <property type="match status" value="2"/>
</dbReference>
<dbReference type="PANTHER" id="PTHR43394">
    <property type="entry name" value="ATP-DEPENDENT PERMEASE MDL1, MITOCHONDRIAL"/>
    <property type="match status" value="1"/>
</dbReference>
<comment type="similarity">
    <text evidence="2">Belongs to the ABC transporter superfamily. ABCB family. Multidrug resistance exporter (TC 3.A.1.201) subfamily.</text>
</comment>
<feature type="domain" description="ABC transporter" evidence="13">
    <location>
        <begin position="1027"/>
        <end position="1265"/>
    </location>
</feature>
<organism evidence="15 16">
    <name type="scientific">Cochliobolus heterostrophus (strain C5 / ATCC 48332 / race O)</name>
    <name type="common">Southern corn leaf blight fungus</name>
    <name type="synonym">Bipolaris maydis</name>
    <dbReference type="NCBI Taxonomy" id="701091"/>
    <lineage>
        <taxon>Eukaryota</taxon>
        <taxon>Fungi</taxon>
        <taxon>Dikarya</taxon>
        <taxon>Ascomycota</taxon>
        <taxon>Pezizomycotina</taxon>
        <taxon>Dothideomycetes</taxon>
        <taxon>Pleosporomycetidae</taxon>
        <taxon>Pleosporales</taxon>
        <taxon>Pleosporineae</taxon>
        <taxon>Pleosporaceae</taxon>
        <taxon>Bipolaris</taxon>
    </lineage>
</organism>
<feature type="transmembrane region" description="Helical" evidence="12">
    <location>
        <begin position="747"/>
        <end position="772"/>
    </location>
</feature>
<keyword evidence="9 12" id="KW-1133">Transmembrane helix</keyword>
<dbReference type="InterPro" id="IPR003439">
    <property type="entry name" value="ABC_transporter-like_ATP-bd"/>
</dbReference>
<dbReference type="PANTHER" id="PTHR43394:SF27">
    <property type="entry name" value="ATP-DEPENDENT TRANSLOCASE ABCB1-LIKE"/>
    <property type="match status" value="1"/>
</dbReference>
<name>M2USE5_COCH5</name>
<dbReference type="InterPro" id="IPR036640">
    <property type="entry name" value="ABC1_TM_sf"/>
</dbReference>
<comment type="subcellular location">
    <subcellularLocation>
        <location evidence="1">Membrane</location>
        <topology evidence="1">Multi-pass membrane protein</topology>
    </subcellularLocation>
</comment>
<feature type="domain" description="ABC transporter" evidence="13">
    <location>
        <begin position="384"/>
        <end position="629"/>
    </location>
</feature>
<feature type="domain" description="ABC transmembrane type-1" evidence="14">
    <location>
        <begin position="703"/>
        <end position="992"/>
    </location>
</feature>
<dbReference type="InterPro" id="IPR039421">
    <property type="entry name" value="Type_1_exporter"/>
</dbReference>
<dbReference type="OrthoDB" id="6500128at2759"/>
<keyword evidence="10 12" id="KW-0472">Membrane</keyword>
<dbReference type="PROSITE" id="PS50929">
    <property type="entry name" value="ABC_TM1F"/>
    <property type="match status" value="2"/>
</dbReference>
<evidence type="ECO:0000256" key="12">
    <source>
        <dbReference type="SAM" id="Phobius"/>
    </source>
</evidence>
<evidence type="ECO:0000313" key="15">
    <source>
        <dbReference type="EMBL" id="EMD90792.1"/>
    </source>
</evidence>
<dbReference type="InterPro" id="IPR017871">
    <property type="entry name" value="ABC_transporter-like_CS"/>
</dbReference>
<feature type="transmembrane region" description="Helical" evidence="12">
    <location>
        <begin position="109"/>
        <end position="132"/>
    </location>
</feature>
<keyword evidence="5" id="KW-0677">Repeat</keyword>
<evidence type="ECO:0000256" key="7">
    <source>
        <dbReference type="ARBA" id="ARBA00022840"/>
    </source>
</evidence>
<dbReference type="Pfam" id="PF00664">
    <property type="entry name" value="ABC_membrane"/>
    <property type="match status" value="2"/>
</dbReference>
<dbReference type="FunFam" id="3.40.50.300:FF:000479">
    <property type="entry name" value="Multidrug resistance protein 1A"/>
    <property type="match status" value="1"/>
</dbReference>
<dbReference type="SMART" id="SM00382">
    <property type="entry name" value="AAA"/>
    <property type="match status" value="2"/>
</dbReference>
<evidence type="ECO:0000259" key="14">
    <source>
        <dbReference type="PROSITE" id="PS50929"/>
    </source>
</evidence>
<evidence type="ECO:0008006" key="17">
    <source>
        <dbReference type="Google" id="ProtNLM"/>
    </source>
</evidence>
<keyword evidence="4 12" id="KW-0812">Transmembrane</keyword>
<dbReference type="Gene3D" id="1.20.1560.10">
    <property type="entry name" value="ABC transporter type 1, transmembrane domain"/>
    <property type="match status" value="1"/>
</dbReference>
<dbReference type="GO" id="GO:0005743">
    <property type="term" value="C:mitochondrial inner membrane"/>
    <property type="evidence" value="ECO:0007669"/>
    <property type="project" value="TreeGrafter"/>
</dbReference>
<gene>
    <name evidence="15" type="ORF">COCHEDRAFT_1140599</name>
</gene>
<dbReference type="EMBL" id="KB445578">
    <property type="protein sequence ID" value="EMD90792.1"/>
    <property type="molecule type" value="Genomic_DNA"/>
</dbReference>
<dbReference type="PROSITE" id="PS00211">
    <property type="entry name" value="ABC_TRANSPORTER_1"/>
    <property type="match status" value="2"/>
</dbReference>
<feature type="transmembrane region" description="Helical" evidence="12">
    <location>
        <begin position="207"/>
        <end position="229"/>
    </location>
</feature>
<dbReference type="InterPro" id="IPR027417">
    <property type="entry name" value="P-loop_NTPase"/>
</dbReference>
<evidence type="ECO:0000256" key="4">
    <source>
        <dbReference type="ARBA" id="ARBA00022692"/>
    </source>
</evidence>
<keyword evidence="3" id="KW-0813">Transport</keyword>
<dbReference type="PROSITE" id="PS50893">
    <property type="entry name" value="ABC_TRANSPORTER_2"/>
    <property type="match status" value="2"/>
</dbReference>
<feature type="transmembrane region" description="Helical" evidence="12">
    <location>
        <begin position="820"/>
        <end position="843"/>
    </location>
</feature>
<accession>M2USE5</accession>
<proteinExistence type="inferred from homology"/>
<keyword evidence="6" id="KW-0547">Nucleotide-binding</keyword>
<evidence type="ECO:0000256" key="3">
    <source>
        <dbReference type="ARBA" id="ARBA00022448"/>
    </source>
</evidence>
<evidence type="ECO:0000256" key="1">
    <source>
        <dbReference type="ARBA" id="ARBA00004141"/>
    </source>
</evidence>
<evidence type="ECO:0000259" key="13">
    <source>
        <dbReference type="PROSITE" id="PS50893"/>
    </source>
</evidence>
<feature type="transmembrane region" description="Helical" evidence="12">
    <location>
        <begin position="701"/>
        <end position="727"/>
    </location>
</feature>
<dbReference type="GO" id="GO:0015421">
    <property type="term" value="F:ABC-type oligopeptide transporter activity"/>
    <property type="evidence" value="ECO:0007669"/>
    <property type="project" value="TreeGrafter"/>
</dbReference>
<dbReference type="CDD" id="cd18577">
    <property type="entry name" value="ABC_6TM_Pgp_ABCB1_D1_like"/>
    <property type="match status" value="1"/>
</dbReference>
<evidence type="ECO:0000256" key="8">
    <source>
        <dbReference type="ARBA" id="ARBA00022967"/>
    </source>
</evidence>
<dbReference type="InterPro" id="IPR011527">
    <property type="entry name" value="ABC1_TM_dom"/>
</dbReference>
<feature type="domain" description="ABC transmembrane type-1" evidence="14">
    <location>
        <begin position="60"/>
        <end position="349"/>
    </location>
</feature>
<keyword evidence="7" id="KW-0067">ATP-binding</keyword>
<evidence type="ECO:0000256" key="10">
    <source>
        <dbReference type="ARBA" id="ARBA00023136"/>
    </source>
</evidence>
<dbReference type="Gene3D" id="3.40.50.300">
    <property type="entry name" value="P-loop containing nucleotide triphosphate hydrolases"/>
    <property type="match status" value="2"/>
</dbReference>
<dbReference type="InterPro" id="IPR003593">
    <property type="entry name" value="AAA+_ATPase"/>
</dbReference>